<name>A0A6J5MYX2_9CAUD</name>
<evidence type="ECO:0000313" key="2">
    <source>
        <dbReference type="EMBL" id="CAB4157584.1"/>
    </source>
</evidence>
<dbReference type="EMBL" id="LR796656">
    <property type="protein sequence ID" value="CAB4157584.1"/>
    <property type="molecule type" value="Genomic_DNA"/>
</dbReference>
<dbReference type="EMBL" id="LR796557">
    <property type="protein sequence ID" value="CAB4152074.1"/>
    <property type="molecule type" value="Genomic_DNA"/>
</dbReference>
<protein>
    <submittedName>
        <fullName evidence="1">Uncharacterized protein</fullName>
    </submittedName>
</protein>
<evidence type="ECO:0000313" key="1">
    <source>
        <dbReference type="EMBL" id="CAB4152074.1"/>
    </source>
</evidence>
<accession>A0A6J5MYX2</accession>
<proteinExistence type="predicted"/>
<organism evidence="1">
    <name type="scientific">uncultured Caudovirales phage</name>
    <dbReference type="NCBI Taxonomy" id="2100421"/>
    <lineage>
        <taxon>Viruses</taxon>
        <taxon>Duplodnaviria</taxon>
        <taxon>Heunggongvirae</taxon>
        <taxon>Uroviricota</taxon>
        <taxon>Caudoviricetes</taxon>
        <taxon>Peduoviridae</taxon>
        <taxon>Maltschvirus</taxon>
        <taxon>Maltschvirus maltsch</taxon>
    </lineage>
</organism>
<dbReference type="EMBL" id="LR798345">
    <property type="protein sequence ID" value="CAB5225357.1"/>
    <property type="molecule type" value="Genomic_DNA"/>
</dbReference>
<gene>
    <name evidence="1" type="ORF">UFOVP590_49</name>
    <name evidence="2" type="ORF">UFOVP685_35</name>
    <name evidence="3" type="ORF">UFOVP750_17</name>
</gene>
<reference evidence="1" key="1">
    <citation type="submission" date="2020-04" db="EMBL/GenBank/DDBJ databases">
        <authorList>
            <person name="Chiriac C."/>
            <person name="Salcher M."/>
            <person name="Ghai R."/>
            <person name="Kavagutti S V."/>
        </authorList>
    </citation>
    <scope>NUCLEOTIDE SEQUENCE</scope>
</reference>
<sequence>MDLHAKSQQLLETLANSIHDREPNSLTPFFFNIAEVHAAEHWLKDFVKELKEDCVCI</sequence>
<evidence type="ECO:0000313" key="3">
    <source>
        <dbReference type="EMBL" id="CAB5225357.1"/>
    </source>
</evidence>